<name>A0A139AH88_GONPJ</name>
<dbReference type="AlphaFoldDB" id="A0A139AH88"/>
<accession>A0A139AH88</accession>
<proteinExistence type="predicted"/>
<dbReference type="EMBL" id="KQ965756">
    <property type="protein sequence ID" value="KXS16181.1"/>
    <property type="molecule type" value="Genomic_DNA"/>
</dbReference>
<feature type="compositionally biased region" description="Pro residues" evidence="1">
    <location>
        <begin position="38"/>
        <end position="52"/>
    </location>
</feature>
<evidence type="ECO:0000313" key="3">
    <source>
        <dbReference type="Proteomes" id="UP000070544"/>
    </source>
</evidence>
<reference evidence="2 3" key="1">
    <citation type="journal article" date="2015" name="Genome Biol. Evol.">
        <title>Phylogenomic analyses indicate that early fungi evolved digesting cell walls of algal ancestors of land plants.</title>
        <authorList>
            <person name="Chang Y."/>
            <person name="Wang S."/>
            <person name="Sekimoto S."/>
            <person name="Aerts A.L."/>
            <person name="Choi C."/>
            <person name="Clum A."/>
            <person name="LaButti K.M."/>
            <person name="Lindquist E.A."/>
            <person name="Yee Ngan C."/>
            <person name="Ohm R.A."/>
            <person name="Salamov A.A."/>
            <person name="Grigoriev I.V."/>
            <person name="Spatafora J.W."/>
            <person name="Berbee M.L."/>
        </authorList>
    </citation>
    <scope>NUCLEOTIDE SEQUENCE [LARGE SCALE GENOMIC DNA]</scope>
    <source>
        <strain evidence="2 3">JEL478</strain>
    </source>
</reference>
<feature type="region of interest" description="Disordered" evidence="1">
    <location>
        <begin position="1"/>
        <end position="68"/>
    </location>
</feature>
<keyword evidence="3" id="KW-1185">Reference proteome</keyword>
<sequence>MHDNEQRTKHGHGLQTRHGNAATRSASVRSFASSPGPGAGPAPHAHPFPSPPTSGHGFRSVSPTQKMK</sequence>
<evidence type="ECO:0000256" key="1">
    <source>
        <dbReference type="SAM" id="MobiDB-lite"/>
    </source>
</evidence>
<organism evidence="2 3">
    <name type="scientific">Gonapodya prolifera (strain JEL478)</name>
    <name type="common">Monoblepharis prolifera</name>
    <dbReference type="NCBI Taxonomy" id="1344416"/>
    <lineage>
        <taxon>Eukaryota</taxon>
        <taxon>Fungi</taxon>
        <taxon>Fungi incertae sedis</taxon>
        <taxon>Chytridiomycota</taxon>
        <taxon>Chytridiomycota incertae sedis</taxon>
        <taxon>Monoblepharidomycetes</taxon>
        <taxon>Monoblepharidales</taxon>
        <taxon>Gonapodyaceae</taxon>
        <taxon>Gonapodya</taxon>
    </lineage>
</organism>
<dbReference type="Proteomes" id="UP000070544">
    <property type="component" value="Unassembled WGS sequence"/>
</dbReference>
<gene>
    <name evidence="2" type="ORF">M427DRAFT_56066</name>
</gene>
<protein>
    <submittedName>
        <fullName evidence="2">Uncharacterized protein</fullName>
    </submittedName>
</protein>
<evidence type="ECO:0000313" key="2">
    <source>
        <dbReference type="EMBL" id="KXS16181.1"/>
    </source>
</evidence>